<dbReference type="AlphaFoldDB" id="A0A3N7G5A9"/>
<dbReference type="InterPro" id="IPR003441">
    <property type="entry name" value="NAC-dom"/>
</dbReference>
<dbReference type="InterPro" id="IPR036093">
    <property type="entry name" value="NAC_dom_sf"/>
</dbReference>
<feature type="domain" description="NAC" evidence="6">
    <location>
        <begin position="1"/>
        <end position="100"/>
    </location>
</feature>
<dbReference type="Proteomes" id="UP000006729">
    <property type="component" value="Chromosome 16"/>
</dbReference>
<evidence type="ECO:0000313" key="7">
    <source>
        <dbReference type="EMBL" id="RQP01516.1"/>
    </source>
</evidence>
<protein>
    <recommendedName>
        <fullName evidence="6">NAC domain-containing protein</fullName>
    </recommendedName>
</protein>
<dbReference type="Pfam" id="PF02365">
    <property type="entry name" value="NAM"/>
    <property type="match status" value="1"/>
</dbReference>
<reference evidence="7 8" key="1">
    <citation type="journal article" date="2006" name="Science">
        <title>The genome of black cottonwood, Populus trichocarpa (Torr. &amp; Gray).</title>
        <authorList>
            <person name="Tuskan G.A."/>
            <person name="Difazio S."/>
            <person name="Jansson S."/>
            <person name="Bohlmann J."/>
            <person name="Grigoriev I."/>
            <person name="Hellsten U."/>
            <person name="Putnam N."/>
            <person name="Ralph S."/>
            <person name="Rombauts S."/>
            <person name="Salamov A."/>
            <person name="Schein J."/>
            <person name="Sterck L."/>
            <person name="Aerts A."/>
            <person name="Bhalerao R.R."/>
            <person name="Bhalerao R.P."/>
            <person name="Blaudez D."/>
            <person name="Boerjan W."/>
            <person name="Brun A."/>
            <person name="Brunner A."/>
            <person name="Busov V."/>
            <person name="Campbell M."/>
            <person name="Carlson J."/>
            <person name="Chalot M."/>
            <person name="Chapman J."/>
            <person name="Chen G.L."/>
            <person name="Cooper D."/>
            <person name="Coutinho P.M."/>
            <person name="Couturier J."/>
            <person name="Covert S."/>
            <person name="Cronk Q."/>
            <person name="Cunningham R."/>
            <person name="Davis J."/>
            <person name="Degroeve S."/>
            <person name="Dejardin A."/>
            <person name="Depamphilis C."/>
            <person name="Detter J."/>
            <person name="Dirks B."/>
            <person name="Dubchak I."/>
            <person name="Duplessis S."/>
            <person name="Ehlting J."/>
            <person name="Ellis B."/>
            <person name="Gendler K."/>
            <person name="Goodstein D."/>
            <person name="Gribskov M."/>
            <person name="Grimwood J."/>
            <person name="Groover A."/>
            <person name="Gunter L."/>
            <person name="Hamberger B."/>
            <person name="Heinze B."/>
            <person name="Helariutta Y."/>
            <person name="Henrissat B."/>
            <person name="Holligan D."/>
            <person name="Holt R."/>
            <person name="Huang W."/>
            <person name="Islam-Faridi N."/>
            <person name="Jones S."/>
            <person name="Jones-Rhoades M."/>
            <person name="Jorgensen R."/>
            <person name="Joshi C."/>
            <person name="Kangasjarvi J."/>
            <person name="Karlsson J."/>
            <person name="Kelleher C."/>
            <person name="Kirkpatrick R."/>
            <person name="Kirst M."/>
            <person name="Kohler A."/>
            <person name="Kalluri U."/>
            <person name="Larimer F."/>
            <person name="Leebens-Mack J."/>
            <person name="Leple J.C."/>
            <person name="Locascio P."/>
            <person name="Lou Y."/>
            <person name="Lucas S."/>
            <person name="Martin F."/>
            <person name="Montanini B."/>
            <person name="Napoli C."/>
            <person name="Nelson D.R."/>
            <person name="Nelson C."/>
            <person name="Nieminen K."/>
            <person name="Nilsson O."/>
            <person name="Pereda V."/>
            <person name="Peter G."/>
            <person name="Philippe R."/>
            <person name="Pilate G."/>
            <person name="Poliakov A."/>
            <person name="Razumovskaya J."/>
            <person name="Richardson P."/>
            <person name="Rinaldi C."/>
            <person name="Ritland K."/>
            <person name="Rouze P."/>
            <person name="Ryaboy D."/>
            <person name="Schmutz J."/>
            <person name="Schrader J."/>
            <person name="Segerman B."/>
            <person name="Shin H."/>
            <person name="Siddiqui A."/>
            <person name="Sterky F."/>
            <person name="Terry A."/>
            <person name="Tsai C.J."/>
            <person name="Uberbacher E."/>
            <person name="Unneberg P."/>
            <person name="Vahala J."/>
            <person name="Wall K."/>
            <person name="Wessler S."/>
            <person name="Yang G."/>
            <person name="Yin T."/>
            <person name="Douglas C."/>
            <person name="Marra M."/>
            <person name="Sandberg G."/>
            <person name="Van de Peer Y."/>
            <person name="Rokhsar D."/>
        </authorList>
    </citation>
    <scope>NUCLEOTIDE SEQUENCE [LARGE SCALE GENOMIC DNA]</scope>
    <source>
        <strain evidence="8">cv. Nisqually</strain>
    </source>
</reference>
<evidence type="ECO:0000256" key="1">
    <source>
        <dbReference type="ARBA" id="ARBA00004123"/>
    </source>
</evidence>
<gene>
    <name evidence="7" type="ORF">POPTR_016G088300</name>
</gene>
<keyword evidence="5" id="KW-0539">Nucleus</keyword>
<keyword evidence="4" id="KW-0804">Transcription</keyword>
<dbReference type="GO" id="GO:0006355">
    <property type="term" value="P:regulation of DNA-templated transcription"/>
    <property type="evidence" value="ECO:0007669"/>
    <property type="project" value="InterPro"/>
</dbReference>
<dbReference type="SMR" id="A0A3N7G5A9"/>
<dbReference type="PANTHER" id="PTHR31744:SF233">
    <property type="entry name" value="NAC DOMAIN-CONTAINING PROTEIN 72-LIKE"/>
    <property type="match status" value="1"/>
</dbReference>
<evidence type="ECO:0000313" key="8">
    <source>
        <dbReference type="Proteomes" id="UP000006729"/>
    </source>
</evidence>
<accession>A0A3N7G5A9</accession>
<dbReference type="GO" id="GO:0005634">
    <property type="term" value="C:nucleus"/>
    <property type="evidence" value="ECO:0007669"/>
    <property type="project" value="UniProtKB-SubCell"/>
</dbReference>
<comment type="subcellular location">
    <subcellularLocation>
        <location evidence="1">Nucleus</location>
    </subcellularLocation>
</comment>
<evidence type="ECO:0000256" key="4">
    <source>
        <dbReference type="ARBA" id="ARBA00023163"/>
    </source>
</evidence>
<dbReference type="SUPFAM" id="SSF101941">
    <property type="entry name" value="NAC domain"/>
    <property type="match status" value="1"/>
</dbReference>
<evidence type="ECO:0000256" key="5">
    <source>
        <dbReference type="ARBA" id="ARBA00023242"/>
    </source>
</evidence>
<keyword evidence="2" id="KW-0805">Transcription regulation</keyword>
<dbReference type="STRING" id="3694.A0A3N7G5A9"/>
<dbReference type="GO" id="GO:0003677">
    <property type="term" value="F:DNA binding"/>
    <property type="evidence" value="ECO:0007669"/>
    <property type="project" value="UniProtKB-KW"/>
</dbReference>
<keyword evidence="3" id="KW-0238">DNA-binding</keyword>
<organism evidence="7 8">
    <name type="scientific">Populus trichocarpa</name>
    <name type="common">Western balsam poplar</name>
    <name type="synonym">Populus balsamifera subsp. trichocarpa</name>
    <dbReference type="NCBI Taxonomy" id="3694"/>
    <lineage>
        <taxon>Eukaryota</taxon>
        <taxon>Viridiplantae</taxon>
        <taxon>Streptophyta</taxon>
        <taxon>Embryophyta</taxon>
        <taxon>Tracheophyta</taxon>
        <taxon>Spermatophyta</taxon>
        <taxon>Magnoliopsida</taxon>
        <taxon>eudicotyledons</taxon>
        <taxon>Gunneridae</taxon>
        <taxon>Pentapetalae</taxon>
        <taxon>rosids</taxon>
        <taxon>fabids</taxon>
        <taxon>Malpighiales</taxon>
        <taxon>Salicaceae</taxon>
        <taxon>Saliceae</taxon>
        <taxon>Populus</taxon>
    </lineage>
</organism>
<dbReference type="InParanoid" id="A0A3N7G5A9"/>
<evidence type="ECO:0000256" key="2">
    <source>
        <dbReference type="ARBA" id="ARBA00023015"/>
    </source>
</evidence>
<proteinExistence type="predicted"/>
<dbReference type="EMBL" id="CM009305">
    <property type="protein sequence ID" value="RQP01516.1"/>
    <property type="molecule type" value="Genomic_DNA"/>
</dbReference>
<dbReference type="Gene3D" id="2.170.150.80">
    <property type="entry name" value="NAC domain"/>
    <property type="match status" value="1"/>
</dbReference>
<dbReference type="PROSITE" id="PS51005">
    <property type="entry name" value="NAC"/>
    <property type="match status" value="1"/>
</dbReference>
<dbReference type="Gramene" id="Potri.016G088300.2.v4.1">
    <property type="protein sequence ID" value="Potri.016G088300.2.v4.1"/>
    <property type="gene ID" value="Potri.016G088300.v4.1"/>
</dbReference>
<name>A0A3N7G5A9_POPTR</name>
<sequence length="264" mass="29868">MNGISLRQGIGKYPNGARPNRAAASGYWKATGTDKSIINSCGTTKIGVKKALVFYKGRPPKGVKTGWIMHEYRLLDAWNNSKRKGSMRLDDWVLCQVRQKNSIPRSTWEDQNVPSSAPTGFFPGVNDLLDTNINPNIEMIRNYFYNDCPMLPYIFSSQDFPSTERVSSINFPSTDKSSTSLGNLLNSLKRKHVERDQQRENCFPRSKKLRTKADMEEEGVLSIRNDGTDENLCGMPGQSESGCFSPVQWNPLVQYQEFNHLTLE</sequence>
<dbReference type="PANTHER" id="PTHR31744">
    <property type="entry name" value="PROTEIN CUP-SHAPED COTYLEDON 2-RELATED"/>
    <property type="match status" value="1"/>
</dbReference>
<keyword evidence="8" id="KW-1185">Reference proteome</keyword>
<evidence type="ECO:0000259" key="6">
    <source>
        <dbReference type="PROSITE" id="PS51005"/>
    </source>
</evidence>
<dbReference type="Gramene" id="Potri.016G088300.3.v4.1">
    <property type="protein sequence ID" value="Potri.016G088300.3.v4.1"/>
    <property type="gene ID" value="Potri.016G088300.v4.1"/>
</dbReference>
<evidence type="ECO:0000256" key="3">
    <source>
        <dbReference type="ARBA" id="ARBA00023125"/>
    </source>
</evidence>